<accession>A0A2P2JAS3</accession>
<organism evidence="1">
    <name type="scientific">Rhizophora mucronata</name>
    <name type="common">Asiatic mangrove</name>
    <dbReference type="NCBI Taxonomy" id="61149"/>
    <lineage>
        <taxon>Eukaryota</taxon>
        <taxon>Viridiplantae</taxon>
        <taxon>Streptophyta</taxon>
        <taxon>Embryophyta</taxon>
        <taxon>Tracheophyta</taxon>
        <taxon>Spermatophyta</taxon>
        <taxon>Magnoliopsida</taxon>
        <taxon>eudicotyledons</taxon>
        <taxon>Gunneridae</taxon>
        <taxon>Pentapetalae</taxon>
        <taxon>rosids</taxon>
        <taxon>fabids</taxon>
        <taxon>Malpighiales</taxon>
        <taxon>Rhizophoraceae</taxon>
        <taxon>Rhizophora</taxon>
    </lineage>
</organism>
<name>A0A2P2JAS3_RHIMU</name>
<reference evidence="1" key="1">
    <citation type="submission" date="2018-02" db="EMBL/GenBank/DDBJ databases">
        <title>Rhizophora mucronata_Transcriptome.</title>
        <authorList>
            <person name="Meera S.P."/>
            <person name="Sreeshan A."/>
            <person name="Augustine A."/>
        </authorList>
    </citation>
    <scope>NUCLEOTIDE SEQUENCE</scope>
    <source>
        <tissue evidence="1">Leaf</tissue>
    </source>
</reference>
<protein>
    <submittedName>
        <fullName evidence="1">Uncharacterized protein</fullName>
    </submittedName>
</protein>
<proteinExistence type="predicted"/>
<dbReference type="AlphaFoldDB" id="A0A2P2JAS3"/>
<sequence>MFAKLPAIFPSVQVILNCICKLRARQGSSPVRSLCKSSGNDQKVLSSSIKLAAAWVEFVLVNHFV</sequence>
<evidence type="ECO:0000313" key="1">
    <source>
        <dbReference type="EMBL" id="MBW90580.1"/>
    </source>
</evidence>
<dbReference type="EMBL" id="GGEC01010097">
    <property type="protein sequence ID" value="MBW90580.1"/>
    <property type="molecule type" value="Transcribed_RNA"/>
</dbReference>